<proteinExistence type="predicted"/>
<sequence length="214" mass="24471">MILCCSCCRMPTFGNVVTDTPKMNWFTKPSSQFTVKHITNIIFDNDENNEIDLIGYLMVKNDNFRLLGMNEIGITLFDIYHEINKPLTTVKTFRDLEKYDVLQNIAADIRLLFLSPFDSANKIFTDDKKNTTYVKNNDDGSWIAWKISSTGVPQQITVGKCSDTIKEIRFQLGDGPFFEKAFISYPGITVELEILQVESRDIPDEKFVPGEVKT</sequence>
<organism evidence="1 2">
    <name type="scientific">Uabimicrobium amorphum</name>
    <dbReference type="NCBI Taxonomy" id="2596890"/>
    <lineage>
        <taxon>Bacteria</taxon>
        <taxon>Pseudomonadati</taxon>
        <taxon>Planctomycetota</taxon>
        <taxon>Candidatus Uabimicrobiia</taxon>
        <taxon>Candidatus Uabimicrobiales</taxon>
        <taxon>Candidatus Uabimicrobiaceae</taxon>
        <taxon>Candidatus Uabimicrobium</taxon>
    </lineage>
</organism>
<accession>A0A5S9IU79</accession>
<evidence type="ECO:0000313" key="1">
    <source>
        <dbReference type="EMBL" id="BBM86715.1"/>
    </source>
</evidence>
<dbReference type="KEGG" id="uam:UABAM_05102"/>
<dbReference type="Proteomes" id="UP000326354">
    <property type="component" value="Chromosome"/>
</dbReference>
<evidence type="ECO:0000313" key="2">
    <source>
        <dbReference type="Proteomes" id="UP000326354"/>
    </source>
</evidence>
<dbReference type="AlphaFoldDB" id="A0A5S9IU79"/>
<gene>
    <name evidence="1" type="ORF">UABAM_05102</name>
</gene>
<keyword evidence="2" id="KW-1185">Reference proteome</keyword>
<protein>
    <submittedName>
        <fullName evidence="1">Uncharacterized protein</fullName>
    </submittedName>
</protein>
<dbReference type="EMBL" id="AP019860">
    <property type="protein sequence ID" value="BBM86715.1"/>
    <property type="molecule type" value="Genomic_DNA"/>
</dbReference>
<name>A0A5S9IU79_UABAM</name>
<reference evidence="1 2" key="1">
    <citation type="submission" date="2019-08" db="EMBL/GenBank/DDBJ databases">
        <title>Complete genome sequence of Candidatus Uab amorphum.</title>
        <authorList>
            <person name="Shiratori T."/>
            <person name="Suzuki S."/>
            <person name="Kakizawa Y."/>
            <person name="Ishida K."/>
        </authorList>
    </citation>
    <scope>NUCLEOTIDE SEQUENCE [LARGE SCALE GENOMIC DNA]</scope>
    <source>
        <strain evidence="1 2">SRT547</strain>
    </source>
</reference>